<evidence type="ECO:0000313" key="1">
    <source>
        <dbReference type="EMBL" id="GAA5068794.1"/>
    </source>
</evidence>
<name>A0ABP9L2M1_9ACTN</name>
<sequence length="91" mass="9136">MRISPAIVWETSTLVILGERDGLRVDVLGPSAGAVGDEQHVGDAAGLALTRGQVAVALGRLRVGEQVGGLLVGSGRLMAPLKAGYSVGASS</sequence>
<reference evidence="2" key="1">
    <citation type="journal article" date="2019" name="Int. J. Syst. Evol. Microbiol.">
        <title>The Global Catalogue of Microorganisms (GCM) 10K type strain sequencing project: providing services to taxonomists for standard genome sequencing and annotation.</title>
        <authorList>
            <consortium name="The Broad Institute Genomics Platform"/>
            <consortium name="The Broad Institute Genome Sequencing Center for Infectious Disease"/>
            <person name="Wu L."/>
            <person name="Ma J."/>
        </authorList>
    </citation>
    <scope>NUCLEOTIDE SEQUENCE [LARGE SCALE GENOMIC DNA]</scope>
    <source>
        <strain evidence="2">JCM 18410</strain>
    </source>
</reference>
<comment type="caution">
    <text evidence="1">The sequence shown here is derived from an EMBL/GenBank/DDBJ whole genome shotgun (WGS) entry which is preliminary data.</text>
</comment>
<gene>
    <name evidence="1" type="ORF">GCM10023336_52350</name>
</gene>
<keyword evidence="2" id="KW-1185">Reference proteome</keyword>
<accession>A0ABP9L2M1</accession>
<organism evidence="1 2">
    <name type="scientific">Streptomyces similanensis</name>
    <dbReference type="NCBI Taxonomy" id="1274988"/>
    <lineage>
        <taxon>Bacteria</taxon>
        <taxon>Bacillati</taxon>
        <taxon>Actinomycetota</taxon>
        <taxon>Actinomycetes</taxon>
        <taxon>Kitasatosporales</taxon>
        <taxon>Streptomycetaceae</taxon>
        <taxon>Streptomyces</taxon>
    </lineage>
</organism>
<protein>
    <submittedName>
        <fullName evidence="1">Uncharacterized protein</fullName>
    </submittedName>
</protein>
<evidence type="ECO:0000313" key="2">
    <source>
        <dbReference type="Proteomes" id="UP001500124"/>
    </source>
</evidence>
<dbReference type="Proteomes" id="UP001500124">
    <property type="component" value="Unassembled WGS sequence"/>
</dbReference>
<dbReference type="EMBL" id="BAABKC010000080">
    <property type="protein sequence ID" value="GAA5068794.1"/>
    <property type="molecule type" value="Genomic_DNA"/>
</dbReference>
<proteinExistence type="predicted"/>